<evidence type="ECO:0000256" key="57">
    <source>
        <dbReference type="SAM" id="MobiDB-lite"/>
    </source>
</evidence>
<evidence type="ECO:0000256" key="12">
    <source>
        <dbReference type="ARBA" id="ARBA00022484"/>
    </source>
</evidence>
<evidence type="ECO:0000256" key="55">
    <source>
        <dbReference type="ARBA" id="ARBA00047631"/>
    </source>
</evidence>
<evidence type="ECO:0000256" key="35">
    <source>
        <dbReference type="ARBA" id="ARBA00022870"/>
    </source>
</evidence>
<comment type="subcellular location">
    <subcellularLocation>
        <location evidence="4">Host cytoplasm</location>
    </subcellularLocation>
    <subcellularLocation>
        <location evidence="2">Host endoplasmic reticulum membrane</location>
        <topology evidence="2">Multi-pass membrane protein</topology>
    </subcellularLocation>
    <subcellularLocation>
        <location evidence="5">Host endoplasmic reticulum membrane</location>
        <topology evidence="5">Peripheral membrane protein</topology>
    </subcellularLocation>
    <subcellularLocation>
        <location evidence="7">Host endoplasmic reticulum membrane</location>
        <topology evidence="7">Single-pass type I membrane protein</topology>
    </subcellularLocation>
    <subcellularLocation>
        <location evidence="6">Host lipid droplet</location>
    </subcellularLocation>
    <subcellularLocation>
        <location evidence="3">Host mitochondrion</location>
    </subcellularLocation>
    <subcellularLocation>
        <location evidence="1">Host nucleus</location>
    </subcellularLocation>
    <subcellularLocation>
        <location evidence="8">Virion membrane</location>
        <topology evidence="8">Single-pass type I membrane protein</topology>
    </subcellularLocation>
</comment>
<evidence type="ECO:0000256" key="8">
    <source>
        <dbReference type="ARBA" id="ARBA00004563"/>
    </source>
</evidence>
<feature type="region of interest" description="Disordered" evidence="57">
    <location>
        <begin position="20"/>
        <end position="43"/>
    </location>
</feature>
<keyword evidence="43" id="KW-0543">Viral nucleoprotein</keyword>
<evidence type="ECO:0000256" key="7">
    <source>
        <dbReference type="ARBA" id="ARBA00004482"/>
    </source>
</evidence>
<feature type="transmembrane region" description="Helical" evidence="58">
    <location>
        <begin position="673"/>
        <end position="699"/>
    </location>
</feature>
<feature type="transmembrane region" description="Helical" evidence="58">
    <location>
        <begin position="1703"/>
        <end position="1725"/>
    </location>
</feature>
<keyword evidence="11" id="KW-1113">Inhibition of host RLR pathway by virus</keyword>
<evidence type="ECO:0000256" key="44">
    <source>
        <dbReference type="ARBA" id="ARBA00023136"/>
    </source>
</evidence>
<dbReference type="GO" id="GO:0046718">
    <property type="term" value="P:symbiont entry into host cell"/>
    <property type="evidence" value="ECO:0007669"/>
    <property type="project" value="UniProtKB-KW"/>
</dbReference>
<evidence type="ECO:0000256" key="51">
    <source>
        <dbReference type="ARBA" id="ARBA00023274"/>
    </source>
</evidence>
<keyword evidence="30" id="KW-0788">Thiol protease</keyword>
<evidence type="ECO:0000256" key="37">
    <source>
        <dbReference type="ARBA" id="ARBA00022884"/>
    </source>
</evidence>
<sequence length="2746" mass="299708">MVGTGKPRGRVVKGVYTVHPKKTVDRGQRRKPRPRKDLGWRRSAIGPLDPYARMGMQALMPSPAYPARDPRRQSRFLGHVIDGTLGWATDIIHHIPVVGPLLGHPCRVVCRVVRAGENAVNALTGTVGVHLFILALLASLLPPTAAVTNCCSEEQVTYCTEVTCVHESGCTICQQDGNQTICWEPQGIMVSHAPSYTGVDSFLTHHIDFVAGTVFVCDLAGIKEVCGAAVLSATYALNFFPRHIQLNTTADCFLLVDSGVDPLFSSFFYWVAKELSTVATIIDFLAKIPVALTHAFTQSHFVTMCSIAGLALNGNMAKALALTILYIEAAAAAPLTVDGGIKQWNLTCPVQGTVPVCTNITSVETSPAWCFNPVTGAHRFRNTIPVDAWFCFYSPKNDVGVLRTEPGCCTVRRRPAYCNYTTDASWWDPRQTFEACGASYVLSIACSGAARQALASVLPTIAPINRTGSEIMDCFPTPVAMIDIPGMFWGPEWQQSTLILKHGHQIRYWYNTAVLGKLPPSHWARLPGTPLTYRGSWMFVPRGMYSSRRDINSGLVMKDKSHQDYQLLFSGRGSYILPGITVHIVVIALLAALGARWCLAAYALVNIFPSAFAFTPEVMAATAASGWENPAVRLFVYLTSLYREPLSIPLSATPWAFLLTFCNHVAAFSPQDILFAAASCGLLTAWAGLLSHLLPAMAMTQSYLRTRFQAACHRWLDRSVLCFFVLVAPKAVWNVCLFLWICWFGLLVVGKLFVEVFGPKDKLSLANLLRALNTVWRPLASVLRKVVVWAAGERGVFWFQHLDGSLEGEWAFTEPYYPFATEIIRAEDVGMKLACGDQIRGLPVYCRLGYNVRAGIGAIPPAWEKTAPFSFKRTHTRSQIRALALAVTGWDAANYKASVCIMGTPLRTWMGFCCNGSLYTVFHGSRGRNLASQTGPAAPRLVNPSMDLCKYPMPAGFTSLECGACACTEYFLLTKAGNLVPCSKAENRFVNIGPLTLREAKGSSGAPILCKCGKVKAMFLSCRSARGIVSSLGVLTINPEGEIDARKPTDSLTPPAVPKTGSQIERFVAPTGYGKTTKLPMEYYNKGYSVLVLNPSVATTRSVPAYMKKEYNVSPNVLTGDFCDRTGSRLTYSTYGMFLTRQYLEADVVICDEVHSVDATTVLGIGCVLRALTTSAKAKLVILATATPPGTAMQPHPNIQTVDLTDDGDFPFHGKKIKLDNLRKGRHLIFTPGKAHCDTMANELVSSGINAVAYYRGKDANAIPKDGDCVVVATDALMTGYTGNFDSVYDSCLAVQPTYEVTLNPTFQVGIRTTSADTVTRMQRRGRTGRGRPGTYYQVSPHAHPLGVVPTANVLEAFDSGLAYFGMTPAEVGTALSYYKEEPLTPAIEANLEEFIGIFISLGFVEPSHVDLMKQEAENFTYLYAAQYSVAKSAKAGPPNSERKWRGLRGTAKFPLLYDLEETDPDKVVVSSLAEKISACFEEYFASATVTLAGVGLAAAAVFAAVDLLGNIVIRQTWEKTTDSTAARVVTPELDDPTEALEECFAWDGFAESVQRASSWLGDKIVELGLQAGGKHPFMKSAEAVMPHLLAGIQYFAGMCCLQDAPGLGAVLGFVGGVLSPLPLKMSLFLTALGGAFATRLTTQRGAAAFALAGAFGASTGALGLGSIVGSAISTYGGATATCLVVLKLIDGQLPEISELASLAFNLLNPGAVIVGAASAVLIAYCTRTESQVWMNRLLAMLNRGASCEDYYVTASTLRESVIKLLERANLWSIFCEVANWMNRTDEEDCSCRGAFLAFYDACGRLLRLIVEFARGVVTRALKIPSIPILRCSKGYAGPWVGSGIVTTVCGCGAEQTWNVYEGKANWVGGSKFCSSYITGRVPVNSALVGCARPRPASWTTMAVNTGFNTYVTYKREGLDVHITGCSQPDQVIDNAVPDLLSAVMVDGVQVKPYGGEGWRTVGPYTCRLRTPREVVNLKIPFKLEPTKEPFKVEYTPPPAAIAAVSQSERCFSLSRARPVEYKKPTIYNSDSEEEQGGAALIRSLCKAQKKLADIKVEEEPVVRQRRPRKLDLEKPAAPGIFFGARTVSDGDACVDLLFPLPVRDPNLVMKIDSRPPQPLIIKKGSVVSTGSPLPGAVGGEECYSLHESSWETVESQEHSCASWSYTWSVPTLVYKGMRRVAAAVSTYTSGIMRYRPLVYATEPSSINERIRKVTIQRSRTEFPELQQAVRAAKARARAVQASELTVEEALALTSNQTAKSGVTGMTAKDLKAGKTGIVAEIYDNLEKGVVESPWNQVNIMPKSEVFVKTPQKRTKKPARIIAYPHLEMRVVEKMVLGNIGPSTVKAVCGEAYGFVTPKERVKKLLTMWEAKESPGGFTCDTTCFDSTITPEDVAVEREIYCEATRSESTRTRIRTLHDGLYQGGPMVMQGQYVGERHCRASGVFTTSSSNTMTCFLKVSAAAKKAGIRKPSWLICGDDTVCIFESESEEADKRKVGLFATYMAQMGAPQGEVPVPRYSLELLDSCSSNVSSAQTSMGLYHYITRDPRIPLARMSMEGKGFNPIGSMLGFILAHYPALWVSRVVCVKFLQELLAQEKPESITFDWYGNKYTVPLKKIPYIIQSLHGKQAWCVKQYTSREVSRVSQALRDNTVRPLRYYKRTARSVVASCRFRGGTLKFLADTLLSWVHGRTPLLDPRKVEAVAKFNFFEPYSADIYGSEPRVWTSWVKIGLFAAAMSILAWVMLAV</sequence>
<dbReference type="SMART" id="SM00487">
    <property type="entry name" value="DEXDc"/>
    <property type="match status" value="1"/>
</dbReference>
<dbReference type="GO" id="GO:0004252">
    <property type="term" value="F:serine-type endopeptidase activity"/>
    <property type="evidence" value="ECO:0007669"/>
    <property type="project" value="InterPro"/>
</dbReference>
<feature type="domain" description="Helicase ATP-binding" evidence="60">
    <location>
        <begin position="1068"/>
        <end position="1206"/>
    </location>
</feature>
<dbReference type="InterPro" id="IPR043128">
    <property type="entry name" value="Rev_trsase/Diguanyl_cyclase"/>
</dbReference>
<dbReference type="GO" id="GO:0044167">
    <property type="term" value="C:host cell endoplasmic reticulum membrane"/>
    <property type="evidence" value="ECO:0007669"/>
    <property type="project" value="UniProtKB-SubCell"/>
</dbReference>
<evidence type="ECO:0000256" key="49">
    <source>
        <dbReference type="ARBA" id="ARBA00023200"/>
    </source>
</evidence>
<dbReference type="InterPro" id="IPR038170">
    <property type="entry name" value="NS5A_1a_sf"/>
</dbReference>
<keyword evidence="29" id="KW-0347">Helicase</keyword>
<keyword evidence="31" id="KW-0720">Serine protease</keyword>
<evidence type="ECO:0000256" key="6">
    <source>
        <dbReference type="ARBA" id="ARBA00004338"/>
    </source>
</evidence>
<evidence type="ECO:0000256" key="17">
    <source>
        <dbReference type="ARBA" id="ARBA00022581"/>
    </source>
</evidence>
<feature type="transmembrane region" description="Helical" evidence="58">
    <location>
        <begin position="575"/>
        <end position="595"/>
    </location>
</feature>
<evidence type="ECO:0000256" key="14">
    <source>
        <dbReference type="ARBA" id="ARBA00022510"/>
    </source>
</evidence>
<evidence type="ECO:0000259" key="62">
    <source>
        <dbReference type="PROSITE" id="PS51822"/>
    </source>
</evidence>
<keyword evidence="28" id="KW-1161">Viral attachment to host cell</keyword>
<keyword evidence="51" id="KW-0687">Ribonucleoprotein</keyword>
<evidence type="ECO:0000256" key="25">
    <source>
        <dbReference type="ARBA" id="ARBA00022723"/>
    </source>
</evidence>
<dbReference type="EMBL" id="KY370094">
    <property type="protein sequence ID" value="ATP66832.1"/>
    <property type="molecule type" value="Genomic_RNA"/>
</dbReference>
<evidence type="ECO:0000256" key="33">
    <source>
        <dbReference type="ARBA" id="ARBA00022840"/>
    </source>
</evidence>
<keyword evidence="45" id="KW-1045">Host mitochondrion</keyword>
<dbReference type="Gene3D" id="2.20.25.210">
    <property type="entry name" value="Hepatitis C NS5A, domain 1B"/>
    <property type="match status" value="1"/>
</dbReference>
<dbReference type="SUPFAM" id="SSF52540">
    <property type="entry name" value="P-loop containing nucleoside triphosphate hydrolases"/>
    <property type="match status" value="2"/>
</dbReference>
<protein>
    <recommendedName>
        <fullName evidence="9">Genome polyprotein</fullName>
    </recommendedName>
</protein>
<evidence type="ECO:0000256" key="54">
    <source>
        <dbReference type="ARBA" id="ARBA00023303"/>
    </source>
</evidence>
<keyword evidence="47" id="KW-1038">Host endoplasmic reticulum</keyword>
<keyword evidence="39 58" id="KW-1133">Transmembrane helix</keyword>
<dbReference type="InterPro" id="IPR002521">
    <property type="entry name" value="HCV_Core_C"/>
</dbReference>
<evidence type="ECO:0000256" key="15">
    <source>
        <dbReference type="ARBA" id="ARBA00022561"/>
    </source>
</evidence>
<evidence type="ECO:0000256" key="1">
    <source>
        <dbReference type="ARBA" id="ARBA00004147"/>
    </source>
</evidence>
<evidence type="ECO:0000256" key="58">
    <source>
        <dbReference type="SAM" id="Phobius"/>
    </source>
</evidence>
<evidence type="ECO:0000256" key="4">
    <source>
        <dbReference type="ARBA" id="ARBA00004192"/>
    </source>
</evidence>
<evidence type="ECO:0000256" key="38">
    <source>
        <dbReference type="ARBA" id="ARBA00022953"/>
    </source>
</evidence>
<keyword evidence="54" id="KW-0407">Ion channel</keyword>
<dbReference type="GO" id="GO:0039654">
    <property type="term" value="P:fusion of virus membrane with host endosome membrane"/>
    <property type="evidence" value="ECO:0007669"/>
    <property type="project" value="UniProtKB-KW"/>
</dbReference>
<dbReference type="Gene3D" id="2.40.10.120">
    <property type="match status" value="1"/>
</dbReference>
<keyword evidence="27" id="KW-0378">Hydrolase</keyword>
<evidence type="ECO:0000256" key="42">
    <source>
        <dbReference type="ARBA" id="ARBA00023065"/>
    </source>
</evidence>
<dbReference type="InterPro" id="IPR043504">
    <property type="entry name" value="Peptidase_S1_PA_chymotrypsin"/>
</dbReference>
<evidence type="ECO:0000256" key="52">
    <source>
        <dbReference type="ARBA" id="ARBA00023280"/>
    </source>
</evidence>
<evidence type="ECO:0000256" key="39">
    <source>
        <dbReference type="ARBA" id="ARBA00022989"/>
    </source>
</evidence>
<dbReference type="GO" id="GO:0008270">
    <property type="term" value="F:zinc ion binding"/>
    <property type="evidence" value="ECO:0007669"/>
    <property type="project" value="InterPro"/>
</dbReference>
<evidence type="ECO:0000256" key="3">
    <source>
        <dbReference type="ARBA" id="ARBA00004181"/>
    </source>
</evidence>
<dbReference type="Pfam" id="PF01542">
    <property type="entry name" value="HCV_core"/>
    <property type="match status" value="1"/>
</dbReference>
<keyword evidence="17" id="KW-0945">Host-virus interaction</keyword>
<dbReference type="GO" id="GO:0003724">
    <property type="term" value="F:RNA helicase activity"/>
    <property type="evidence" value="ECO:0007669"/>
    <property type="project" value="UniProtKB-EC"/>
</dbReference>
<evidence type="ECO:0000256" key="5">
    <source>
        <dbReference type="ARBA" id="ARBA00004291"/>
    </source>
</evidence>
<dbReference type="CDD" id="cd23202">
    <property type="entry name" value="Hepacivirus_RdRp"/>
    <property type="match status" value="1"/>
</dbReference>
<keyword evidence="20" id="KW-0645">Protease</keyword>
<dbReference type="InterPro" id="IPR054175">
    <property type="entry name" value="NS3_helicase_C"/>
</dbReference>
<evidence type="ECO:0000256" key="50">
    <source>
        <dbReference type="ARBA" id="ARBA00023258"/>
    </source>
</evidence>
<dbReference type="GO" id="GO:0042025">
    <property type="term" value="C:host cell nucleus"/>
    <property type="evidence" value="ECO:0007669"/>
    <property type="project" value="UniProtKB-SubCell"/>
</dbReference>
<dbReference type="GO" id="GO:0019087">
    <property type="term" value="P:symbiont-mediated transformation of host cell"/>
    <property type="evidence" value="ECO:0007669"/>
    <property type="project" value="InterPro"/>
</dbReference>
<dbReference type="Gene3D" id="3.30.160.890">
    <property type="entry name" value="Hepatitis C virus envelope glycoprotein E1, chain C"/>
    <property type="match status" value="1"/>
</dbReference>
<evidence type="ECO:0000259" key="59">
    <source>
        <dbReference type="PROSITE" id="PS50507"/>
    </source>
</evidence>
<evidence type="ECO:0000256" key="53">
    <source>
        <dbReference type="ARBA" id="ARBA00023296"/>
    </source>
</evidence>
<keyword evidence="52" id="KW-0899">Viral immunoevasion</keyword>
<evidence type="ECO:0000256" key="36">
    <source>
        <dbReference type="ARBA" id="ARBA00022879"/>
    </source>
</evidence>
<dbReference type="GO" id="GO:0055036">
    <property type="term" value="C:virion membrane"/>
    <property type="evidence" value="ECO:0007669"/>
    <property type="project" value="UniProtKB-SubCell"/>
</dbReference>
<feature type="domain" description="Peptidase C18" evidence="61">
    <location>
        <begin position="751"/>
        <end position="866"/>
    </location>
</feature>
<evidence type="ECO:0000256" key="29">
    <source>
        <dbReference type="ARBA" id="ARBA00022806"/>
    </source>
</evidence>
<evidence type="ECO:0000256" key="9">
    <source>
        <dbReference type="ARBA" id="ARBA00020107"/>
    </source>
</evidence>
<comment type="catalytic activity">
    <reaction evidence="55">
        <text>a ribonucleoside 5'-triphosphate + H2O = a ribonucleoside 5'-diphosphate + phosphate + H(+)</text>
        <dbReference type="Rhea" id="RHEA:23680"/>
        <dbReference type="ChEBI" id="CHEBI:15377"/>
        <dbReference type="ChEBI" id="CHEBI:15378"/>
        <dbReference type="ChEBI" id="CHEBI:43474"/>
        <dbReference type="ChEBI" id="CHEBI:57930"/>
        <dbReference type="ChEBI" id="CHEBI:61557"/>
        <dbReference type="EC" id="3.6.1.15"/>
    </reaction>
</comment>
<evidence type="ECO:0000313" key="63">
    <source>
        <dbReference type="EMBL" id="ATP66832.1"/>
    </source>
</evidence>
<name>A0A2H4MZ89_9FLAV</name>
<dbReference type="InterPro" id="IPR004109">
    <property type="entry name" value="HepC_NS3_protease"/>
</dbReference>
<dbReference type="GO" id="GO:0017111">
    <property type="term" value="F:ribonucleoside triphosphate phosphatase activity"/>
    <property type="evidence" value="ECO:0007669"/>
    <property type="project" value="UniProtKB-EC"/>
</dbReference>
<dbReference type="GO" id="GO:0019062">
    <property type="term" value="P:virion attachment to host cell"/>
    <property type="evidence" value="ECO:0007669"/>
    <property type="project" value="UniProtKB-KW"/>
</dbReference>
<evidence type="ECO:0000256" key="19">
    <source>
        <dbReference type="ARBA" id="ARBA00022632"/>
    </source>
</evidence>
<dbReference type="SUPFAM" id="SSF50494">
    <property type="entry name" value="Trypsin-like serine proteases"/>
    <property type="match status" value="1"/>
</dbReference>
<dbReference type="PROSITE" id="PS50507">
    <property type="entry name" value="RDRP_SSRNA_POS"/>
    <property type="match status" value="1"/>
</dbReference>
<dbReference type="Pfam" id="PF08300">
    <property type="entry name" value="HCV_NS5a_1a"/>
    <property type="match status" value="1"/>
</dbReference>
<evidence type="ECO:0000256" key="43">
    <source>
        <dbReference type="ARBA" id="ARBA00023086"/>
    </source>
</evidence>
<accession>A0A2H4MZ89</accession>
<dbReference type="GO" id="GO:0034220">
    <property type="term" value="P:monoatomic ion transmembrane transport"/>
    <property type="evidence" value="ECO:0007669"/>
    <property type="project" value="UniProtKB-KW"/>
</dbReference>
<comment type="catalytic activity">
    <reaction evidence="56">
        <text>ATP + H2O = ADP + phosphate + H(+)</text>
        <dbReference type="Rhea" id="RHEA:13065"/>
        <dbReference type="ChEBI" id="CHEBI:15377"/>
        <dbReference type="ChEBI" id="CHEBI:15378"/>
        <dbReference type="ChEBI" id="CHEBI:30616"/>
        <dbReference type="ChEBI" id="CHEBI:43474"/>
        <dbReference type="ChEBI" id="CHEBI:456216"/>
        <dbReference type="EC" id="3.6.4.13"/>
    </reaction>
</comment>
<dbReference type="Gene3D" id="3.40.50.300">
    <property type="entry name" value="P-loop containing nucleotide triphosphate hydrolases"/>
    <property type="match status" value="2"/>
</dbReference>
<dbReference type="SUPFAM" id="SSF56672">
    <property type="entry name" value="DNA/RNA polymerases"/>
    <property type="match status" value="1"/>
</dbReference>
<feature type="transmembrane region" description="Helical" evidence="58">
    <location>
        <begin position="720"/>
        <end position="746"/>
    </location>
</feature>
<evidence type="ECO:0000256" key="28">
    <source>
        <dbReference type="ARBA" id="ARBA00022804"/>
    </source>
</evidence>
<keyword evidence="40" id="KW-1182">Viral ion channel</keyword>
<keyword evidence="49" id="KW-1035">Host cytoplasm</keyword>
<dbReference type="InterPro" id="IPR009003">
    <property type="entry name" value="Peptidase_S1_PA"/>
</dbReference>
<keyword evidence="37" id="KW-0694">RNA-binding</keyword>
<dbReference type="InterPro" id="IPR027417">
    <property type="entry name" value="P-loop_NTPase"/>
</dbReference>
<evidence type="ECO:0000256" key="2">
    <source>
        <dbReference type="ARBA" id="ARBA00004153"/>
    </source>
</evidence>
<feature type="transmembrane region" description="Helical" evidence="58">
    <location>
        <begin position="2723"/>
        <end position="2744"/>
    </location>
</feature>
<evidence type="ECO:0000256" key="18">
    <source>
        <dbReference type="ARBA" id="ARBA00022595"/>
    </source>
</evidence>
<dbReference type="GO" id="GO:0039520">
    <property type="term" value="P:symbiont-mediated activation of host autophagy"/>
    <property type="evidence" value="ECO:0007669"/>
    <property type="project" value="UniProtKB-KW"/>
</dbReference>
<keyword evidence="14" id="KW-1170">Fusion of virus membrane with host endosomal membrane</keyword>
<dbReference type="InterPro" id="IPR014001">
    <property type="entry name" value="Helicase_ATP-bd"/>
</dbReference>
<keyword evidence="26" id="KW-0547">Nucleotide-binding</keyword>
<dbReference type="GO" id="GO:0003968">
    <property type="term" value="F:RNA-directed RNA polymerase activity"/>
    <property type="evidence" value="ECO:0007669"/>
    <property type="project" value="UniProtKB-KW"/>
</dbReference>
<evidence type="ECO:0000256" key="21">
    <source>
        <dbReference type="ARBA" id="ARBA00022679"/>
    </source>
</evidence>
<proteinExistence type="predicted"/>
<keyword evidence="46" id="KW-0325">Glycoprotein</keyword>
<keyword evidence="53" id="KW-1160">Virus entry into host cell</keyword>
<evidence type="ECO:0000256" key="30">
    <source>
        <dbReference type="ARBA" id="ARBA00022807"/>
    </source>
</evidence>
<keyword evidence="50" id="KW-0922">Interferon antiviral system evasion</keyword>
<evidence type="ECO:0000256" key="48">
    <source>
        <dbReference type="ARBA" id="ARBA00023190"/>
    </source>
</evidence>
<dbReference type="GO" id="GO:0015267">
    <property type="term" value="F:channel activity"/>
    <property type="evidence" value="ECO:0007669"/>
    <property type="project" value="UniProtKB-KW"/>
</dbReference>
<evidence type="ECO:0000256" key="41">
    <source>
        <dbReference type="ARBA" id="ARBA00023050"/>
    </source>
</evidence>
<feature type="transmembrane region" description="Helical" evidence="58">
    <location>
        <begin position="601"/>
        <end position="625"/>
    </location>
</feature>
<keyword evidence="22 58" id="KW-0812">Transmembrane</keyword>
<dbReference type="GO" id="GO:0004197">
    <property type="term" value="F:cysteine-type endopeptidase activity"/>
    <property type="evidence" value="ECO:0007669"/>
    <property type="project" value="InterPro"/>
</dbReference>
<keyword evidence="24" id="KW-0053">Apoptosis</keyword>
<dbReference type="GO" id="GO:0005524">
    <property type="term" value="F:ATP binding"/>
    <property type="evidence" value="ECO:0007669"/>
    <property type="project" value="UniProtKB-KW"/>
</dbReference>
<dbReference type="PROSITE" id="PS51822">
    <property type="entry name" value="HV_PV_NS3_PRO"/>
    <property type="match status" value="1"/>
</dbReference>
<feature type="transmembrane region" description="Helical" evidence="58">
    <location>
        <begin position="1647"/>
        <end position="1667"/>
    </location>
</feature>
<evidence type="ECO:0000256" key="13">
    <source>
        <dbReference type="ARBA" id="ARBA00022506"/>
    </source>
</evidence>
<dbReference type="InterPro" id="IPR002518">
    <property type="entry name" value="HCV_NS2"/>
</dbReference>
<evidence type="ECO:0000256" key="20">
    <source>
        <dbReference type="ARBA" id="ARBA00022670"/>
    </source>
</evidence>
<dbReference type="GO" id="GO:0052170">
    <property type="term" value="P:symbiont-mediated suppression of host innate immune response"/>
    <property type="evidence" value="ECO:0007669"/>
    <property type="project" value="UniProtKB-KW"/>
</dbReference>
<evidence type="ECO:0000256" key="46">
    <source>
        <dbReference type="ARBA" id="ARBA00023180"/>
    </source>
</evidence>
<dbReference type="Pfam" id="PF02907">
    <property type="entry name" value="Peptidase_S29"/>
    <property type="match status" value="1"/>
</dbReference>
<dbReference type="GO" id="GO:0019013">
    <property type="term" value="C:viral nucleocapsid"/>
    <property type="evidence" value="ECO:0007669"/>
    <property type="project" value="UniProtKB-KW"/>
</dbReference>
<dbReference type="Gene3D" id="1.10.820.10">
    <property type="entry name" value="RNA Helicase Chain A , domain 3"/>
    <property type="match status" value="1"/>
</dbReference>
<keyword evidence="15" id="KW-0167">Capsid protein</keyword>
<dbReference type="GO" id="GO:1990904">
    <property type="term" value="C:ribonucleoprotein complex"/>
    <property type="evidence" value="ECO:0007669"/>
    <property type="project" value="UniProtKB-KW"/>
</dbReference>
<dbReference type="InterPro" id="IPR001490">
    <property type="entry name" value="HCV_NS4b"/>
</dbReference>
<keyword evidence="48" id="KW-1041">Host lipid droplet</keyword>
<evidence type="ECO:0000256" key="10">
    <source>
        <dbReference type="ARBA" id="ARBA00022448"/>
    </source>
</evidence>
<dbReference type="GO" id="GO:0033650">
    <property type="term" value="C:host cell mitochondrion"/>
    <property type="evidence" value="ECO:0007669"/>
    <property type="project" value="UniProtKB-SubCell"/>
</dbReference>
<evidence type="ECO:0000259" key="61">
    <source>
        <dbReference type="PROSITE" id="PS51693"/>
    </source>
</evidence>
<evidence type="ECO:0000256" key="56">
    <source>
        <dbReference type="ARBA" id="ARBA00047984"/>
    </source>
</evidence>
<keyword evidence="12" id="KW-0696">RNA-directed RNA polymerase</keyword>
<evidence type="ECO:0000256" key="24">
    <source>
        <dbReference type="ARBA" id="ARBA00022703"/>
    </source>
</evidence>
<evidence type="ECO:0000256" key="22">
    <source>
        <dbReference type="ARBA" id="ARBA00022692"/>
    </source>
</evidence>
<dbReference type="GO" id="GO:0003723">
    <property type="term" value="F:RNA binding"/>
    <property type="evidence" value="ECO:0007669"/>
    <property type="project" value="UniProtKB-KW"/>
</dbReference>
<keyword evidence="23" id="KW-0548">Nucleotidyltransferase</keyword>
<evidence type="ECO:0000259" key="60">
    <source>
        <dbReference type="PROSITE" id="PS51192"/>
    </source>
</evidence>
<feature type="domain" description="Peptidase S29" evidence="62">
    <location>
        <begin position="867"/>
        <end position="1047"/>
    </location>
</feature>
<dbReference type="PROSITE" id="PS51192">
    <property type="entry name" value="HELICASE_ATP_BIND_1"/>
    <property type="match status" value="1"/>
</dbReference>
<dbReference type="GO" id="GO:0044186">
    <property type="term" value="C:host cell lipid droplet"/>
    <property type="evidence" value="ECO:0007669"/>
    <property type="project" value="UniProtKB-SubCell"/>
</dbReference>
<dbReference type="InterPro" id="IPR002519">
    <property type="entry name" value="HCV_Env"/>
</dbReference>
<dbReference type="Pfam" id="PF01539">
    <property type="entry name" value="HCV_env"/>
    <property type="match status" value="1"/>
</dbReference>
<evidence type="ECO:0000256" key="11">
    <source>
        <dbReference type="ARBA" id="ARBA00022482"/>
    </source>
</evidence>
<organism evidence="63">
    <name type="scientific">Rodent hepacvirus</name>
    <dbReference type="NCBI Taxonomy" id="2050015"/>
    <lineage>
        <taxon>Viruses</taxon>
        <taxon>Riboviria</taxon>
        <taxon>Orthornavirae</taxon>
        <taxon>Kitrinoviricota</taxon>
        <taxon>Flasuviricetes</taxon>
        <taxon>Amarillovirales</taxon>
        <taxon>Flaviviridae</taxon>
        <taxon>Hepacivirus</taxon>
    </lineage>
</organism>
<keyword evidence="33" id="KW-0067">ATP-binding</keyword>
<keyword evidence="41" id="KW-1072">Activation of host autophagy by virus</keyword>
<keyword evidence="21" id="KW-0808">Transferase</keyword>
<dbReference type="InterPro" id="IPR007094">
    <property type="entry name" value="RNA-dir_pol_PSvirus"/>
</dbReference>
<keyword evidence="19" id="KW-1090">Inhibition of host innate immune response by virus</keyword>
<keyword evidence="42" id="KW-0406">Ion transport</keyword>
<dbReference type="Pfam" id="PF22027">
    <property type="entry name" value="NS3_helicase_C"/>
    <property type="match status" value="1"/>
</dbReference>
<dbReference type="PROSITE" id="PS51693">
    <property type="entry name" value="HCV_NS2_PRO"/>
    <property type="match status" value="1"/>
</dbReference>
<dbReference type="InterPro" id="IPR043502">
    <property type="entry name" value="DNA/RNA_pol_sf"/>
</dbReference>
<evidence type="ECO:0000256" key="40">
    <source>
        <dbReference type="ARBA" id="ARBA00023039"/>
    </source>
</evidence>
<dbReference type="Gene3D" id="3.30.70.270">
    <property type="match status" value="2"/>
</dbReference>
<evidence type="ECO:0000256" key="16">
    <source>
        <dbReference type="ARBA" id="ARBA00022562"/>
    </source>
</evidence>
<keyword evidence="16" id="KW-1048">Host nucleus</keyword>
<reference evidence="63" key="1">
    <citation type="journal article" date="2018" name="Microbiome">
        <title>Comparative analysis of rodent and small mammal viromes to better understand the wildlife origin of emerging infectious diseases.</title>
        <authorList>
            <person name="Wu Z."/>
            <person name="Lu L."/>
            <person name="Du J."/>
            <person name="Yang L."/>
            <person name="Ren X."/>
            <person name="Liu B."/>
            <person name="Jiang J."/>
            <person name="Yang J."/>
            <person name="Dong J."/>
            <person name="Sun L."/>
            <person name="Zhu Y."/>
            <person name="Li Y."/>
            <person name="Zheng D."/>
            <person name="Zhang C."/>
            <person name="Su H."/>
            <person name="Zheng Y."/>
            <person name="Zhou H."/>
            <person name="Zhu G."/>
            <person name="Li H."/>
            <person name="Chmura A."/>
            <person name="Yang F."/>
            <person name="Daszak P."/>
            <person name="Wang J."/>
            <person name="Liu Q."/>
            <person name="Jin Q."/>
        </authorList>
    </citation>
    <scope>NUCLEOTIDE SEQUENCE</scope>
    <source>
        <strain evidence="63">RtMc-HCV/Tibet2014</strain>
    </source>
</reference>
<keyword evidence="25" id="KW-0479">Metal-binding</keyword>
<evidence type="ECO:0000256" key="23">
    <source>
        <dbReference type="ARBA" id="ARBA00022695"/>
    </source>
</evidence>
<keyword evidence="34" id="KW-0946">Virion</keyword>
<dbReference type="Pfam" id="PF01001">
    <property type="entry name" value="HCV_NS4b"/>
    <property type="match status" value="1"/>
</dbReference>
<keyword evidence="13" id="KW-1168">Fusion of virus membrane with host membrane</keyword>
<evidence type="ECO:0000256" key="34">
    <source>
        <dbReference type="ARBA" id="ARBA00022844"/>
    </source>
</evidence>
<dbReference type="InterPro" id="IPR002166">
    <property type="entry name" value="RNA_pol_HCV"/>
</dbReference>
<evidence type="ECO:0000256" key="32">
    <source>
        <dbReference type="ARBA" id="ARBA00022830"/>
    </source>
</evidence>
<keyword evidence="36" id="KW-0261">Viral envelope protein</keyword>
<keyword evidence="38" id="KW-0693">Viral RNA replication</keyword>
<keyword evidence="35" id="KW-1043">Host membrane</keyword>
<dbReference type="GO" id="GO:0005198">
    <property type="term" value="F:structural molecule activity"/>
    <property type="evidence" value="ECO:0007669"/>
    <property type="project" value="InterPro"/>
</dbReference>
<dbReference type="GO" id="GO:0039694">
    <property type="term" value="P:viral RNA genome replication"/>
    <property type="evidence" value="ECO:0007669"/>
    <property type="project" value="InterPro"/>
</dbReference>
<evidence type="ECO:0000256" key="47">
    <source>
        <dbReference type="ARBA" id="ARBA00023184"/>
    </source>
</evidence>
<keyword evidence="18" id="KW-1162">Viral penetration into host cytoplasm</keyword>
<dbReference type="GO" id="GO:0006508">
    <property type="term" value="P:proteolysis"/>
    <property type="evidence" value="ECO:0007669"/>
    <property type="project" value="UniProtKB-KW"/>
</dbReference>
<keyword evidence="10" id="KW-0813">Transport</keyword>
<dbReference type="InterPro" id="IPR013192">
    <property type="entry name" value="HCV_NS5A_1a"/>
</dbReference>
<dbReference type="Gene3D" id="2.40.10.10">
    <property type="entry name" value="Trypsin-like serine proteases"/>
    <property type="match status" value="1"/>
</dbReference>
<evidence type="ECO:0000256" key="31">
    <source>
        <dbReference type="ARBA" id="ARBA00022825"/>
    </source>
</evidence>
<dbReference type="GO" id="GO:0019031">
    <property type="term" value="C:viral envelope"/>
    <property type="evidence" value="ECO:0007669"/>
    <property type="project" value="UniProtKB-KW"/>
</dbReference>
<feature type="transmembrane region" description="Helical" evidence="58">
    <location>
        <begin position="1484"/>
        <end position="1506"/>
    </location>
</feature>
<dbReference type="Pfam" id="PF00998">
    <property type="entry name" value="RdRP_3"/>
    <property type="match status" value="1"/>
</dbReference>
<evidence type="ECO:0000256" key="45">
    <source>
        <dbReference type="ARBA" id="ARBA00023147"/>
    </source>
</evidence>
<feature type="transmembrane region" description="Helical" evidence="58">
    <location>
        <begin position="1673"/>
        <end position="1691"/>
    </location>
</feature>
<dbReference type="GO" id="GO:0039502">
    <property type="term" value="P:symbiont-mediated suppression of host type I interferon-mediated signaling pathway"/>
    <property type="evidence" value="ECO:0007669"/>
    <property type="project" value="UniProtKB-KW"/>
</dbReference>
<evidence type="ECO:0000256" key="26">
    <source>
        <dbReference type="ARBA" id="ARBA00022741"/>
    </source>
</evidence>
<keyword evidence="44 58" id="KW-0472">Membrane</keyword>
<feature type="domain" description="RdRp catalytic" evidence="59">
    <location>
        <begin position="2375"/>
        <end position="2492"/>
    </location>
</feature>
<keyword evidence="32" id="KW-1114">Inhibition of host interferon signaling pathway by virus</keyword>
<evidence type="ECO:0000256" key="27">
    <source>
        <dbReference type="ARBA" id="ARBA00022801"/>
    </source>
</evidence>